<keyword evidence="10" id="KW-1185">Reference proteome</keyword>
<organism evidence="9 10">
    <name type="scientific">Cupriavidus pampae</name>
    <dbReference type="NCBI Taxonomy" id="659251"/>
    <lineage>
        <taxon>Bacteria</taxon>
        <taxon>Pseudomonadati</taxon>
        <taxon>Pseudomonadota</taxon>
        <taxon>Betaproteobacteria</taxon>
        <taxon>Burkholderiales</taxon>
        <taxon>Burkholderiaceae</taxon>
        <taxon>Cupriavidus</taxon>
    </lineage>
</organism>
<keyword evidence="6 7" id="KW-0413">Isomerase</keyword>
<dbReference type="PANTHER" id="PTHR47245">
    <property type="entry name" value="PEPTIDYLPROLYL ISOMERASE"/>
    <property type="match status" value="1"/>
</dbReference>
<evidence type="ECO:0000256" key="7">
    <source>
        <dbReference type="PROSITE-ProRule" id="PRU00278"/>
    </source>
</evidence>
<evidence type="ECO:0000256" key="5">
    <source>
        <dbReference type="ARBA" id="ARBA00023110"/>
    </source>
</evidence>
<proteinExistence type="inferred from homology"/>
<keyword evidence="5 7" id="KW-0697">Rotamase</keyword>
<evidence type="ECO:0000256" key="4">
    <source>
        <dbReference type="ARBA" id="ARBA00022729"/>
    </source>
</evidence>
<comment type="similarity">
    <text evidence="2">Belongs to the PpiC/parvulin rotamase family.</text>
</comment>
<sequence>MTAIVRIDEEVIGVEEFIRVLKLTGQFEGIVEQLVREKLTVHAARRQGMTLTPEEIQARADQFRRVQGLHRASDMNHYLDALGVSLDEFERFITDSLYQEKMMARIGDDAAVETYFQLNSPKFDSIEVSHIVVDSEGKARELVSYLQDDPDSFAEMAREHSIADTREQGGEIGKVLRGSLKSDIEAKVFNAEAGDLLGPFPAADKSFFEVFLVRAKHPARLDADVAVEIRRLLREEWLMARAQEHVIEAR</sequence>
<evidence type="ECO:0000256" key="6">
    <source>
        <dbReference type="ARBA" id="ARBA00023235"/>
    </source>
</evidence>
<dbReference type="EC" id="5.2.1.8" evidence="3"/>
<dbReference type="Pfam" id="PF00639">
    <property type="entry name" value="Rotamase"/>
    <property type="match status" value="1"/>
</dbReference>
<evidence type="ECO:0000256" key="3">
    <source>
        <dbReference type="ARBA" id="ARBA00013194"/>
    </source>
</evidence>
<evidence type="ECO:0000256" key="2">
    <source>
        <dbReference type="ARBA" id="ARBA00007656"/>
    </source>
</evidence>
<dbReference type="Gene3D" id="1.10.4030.10">
    <property type="entry name" value="Porin chaperone SurA, peptide-binding domain"/>
    <property type="match status" value="1"/>
</dbReference>
<comment type="caution">
    <text evidence="9">The sequence shown here is derived from an EMBL/GenBank/DDBJ whole genome shotgun (WGS) entry which is preliminary data.</text>
</comment>
<dbReference type="EMBL" id="CAJZAG010000003">
    <property type="protein sequence ID" value="CAG9168991.1"/>
    <property type="molecule type" value="Genomic_DNA"/>
</dbReference>
<dbReference type="InterPro" id="IPR046357">
    <property type="entry name" value="PPIase_dom_sf"/>
</dbReference>
<feature type="domain" description="PpiC" evidence="8">
    <location>
        <begin position="123"/>
        <end position="215"/>
    </location>
</feature>
<dbReference type="PANTHER" id="PTHR47245:SF1">
    <property type="entry name" value="FOLDASE PROTEIN PRSA"/>
    <property type="match status" value="1"/>
</dbReference>
<dbReference type="PROSITE" id="PS50198">
    <property type="entry name" value="PPIC_PPIASE_2"/>
    <property type="match status" value="1"/>
</dbReference>
<dbReference type="InterPro" id="IPR000297">
    <property type="entry name" value="PPIase_PpiC"/>
</dbReference>
<gene>
    <name evidence="9" type="primary">prsA</name>
    <name evidence="9" type="ORF">LMG32289_01547</name>
</gene>
<dbReference type="SUPFAM" id="SSF109998">
    <property type="entry name" value="Triger factor/SurA peptide-binding domain-like"/>
    <property type="match status" value="1"/>
</dbReference>
<dbReference type="SUPFAM" id="SSF54534">
    <property type="entry name" value="FKBP-like"/>
    <property type="match status" value="1"/>
</dbReference>
<dbReference type="InterPro" id="IPR050245">
    <property type="entry name" value="PrsA_foldase"/>
</dbReference>
<comment type="catalytic activity">
    <reaction evidence="1">
        <text>[protein]-peptidylproline (omega=180) = [protein]-peptidylproline (omega=0)</text>
        <dbReference type="Rhea" id="RHEA:16237"/>
        <dbReference type="Rhea" id="RHEA-COMP:10747"/>
        <dbReference type="Rhea" id="RHEA-COMP:10748"/>
        <dbReference type="ChEBI" id="CHEBI:83833"/>
        <dbReference type="ChEBI" id="CHEBI:83834"/>
        <dbReference type="EC" id="5.2.1.8"/>
    </reaction>
</comment>
<dbReference type="GO" id="GO:0003755">
    <property type="term" value="F:peptidyl-prolyl cis-trans isomerase activity"/>
    <property type="evidence" value="ECO:0007669"/>
    <property type="project" value="UniProtKB-EC"/>
</dbReference>
<name>A0ABM8WNL5_9BURK</name>
<keyword evidence="4" id="KW-0732">Signal</keyword>
<protein>
    <recommendedName>
        <fullName evidence="3">peptidylprolyl isomerase</fullName>
        <ecNumber evidence="3">5.2.1.8</ecNumber>
    </recommendedName>
</protein>
<dbReference type="Gene3D" id="3.10.50.40">
    <property type="match status" value="1"/>
</dbReference>
<evidence type="ECO:0000256" key="1">
    <source>
        <dbReference type="ARBA" id="ARBA00000971"/>
    </source>
</evidence>
<dbReference type="InterPro" id="IPR027304">
    <property type="entry name" value="Trigger_fact/SurA_dom_sf"/>
</dbReference>
<evidence type="ECO:0000313" key="10">
    <source>
        <dbReference type="Proteomes" id="UP000706525"/>
    </source>
</evidence>
<evidence type="ECO:0000313" key="9">
    <source>
        <dbReference type="EMBL" id="CAG9168991.1"/>
    </source>
</evidence>
<dbReference type="RefSeq" id="WP_223984352.1">
    <property type="nucleotide sequence ID" value="NZ_CAJZAG010000003.1"/>
</dbReference>
<dbReference type="Proteomes" id="UP000706525">
    <property type="component" value="Unassembled WGS sequence"/>
</dbReference>
<reference evidence="9 10" key="1">
    <citation type="submission" date="2021-08" db="EMBL/GenBank/DDBJ databases">
        <authorList>
            <person name="Peeters C."/>
        </authorList>
    </citation>
    <scope>NUCLEOTIDE SEQUENCE [LARGE SCALE GENOMIC DNA]</scope>
    <source>
        <strain evidence="9 10">LMG 32289</strain>
    </source>
</reference>
<accession>A0ABM8WNL5</accession>
<evidence type="ECO:0000259" key="8">
    <source>
        <dbReference type="PROSITE" id="PS50198"/>
    </source>
</evidence>